<dbReference type="Proteomes" id="UP000075787">
    <property type="component" value="Unassembled WGS sequence"/>
</dbReference>
<dbReference type="InterPro" id="IPR017113">
    <property type="entry name" value="Antirestriction_ArdC"/>
</dbReference>
<comment type="caution">
    <text evidence="3">The sequence shown here is derived from an EMBL/GenBank/DDBJ whole genome shotgun (WGS) entry which is preliminary data.</text>
</comment>
<evidence type="ECO:0000259" key="2">
    <source>
        <dbReference type="Pfam" id="PF18818"/>
    </source>
</evidence>
<name>A0A162KLG0_9PROT</name>
<dbReference type="PIRSF" id="PIRSF037112">
    <property type="entry name" value="Antirestriction_ArdC"/>
    <property type="match status" value="1"/>
</dbReference>
<dbReference type="Pfam" id="PF18818">
    <property type="entry name" value="MPTase-PolyVal"/>
    <property type="match status" value="1"/>
</dbReference>
<evidence type="ECO:0000313" key="4">
    <source>
        <dbReference type="Proteomes" id="UP000075787"/>
    </source>
</evidence>
<proteinExistence type="predicted"/>
<sequence length="295" mass="32373">MKQDLHAEVTARIVAQLETGVRPWMRPWTTGESVAGRPLRATGEPYRGINTLILWEASLIRGYHAPTWITFRQARAEGGTVRRGERGTTVVYSSALTRTDVDPETGEEAETRIPFLKSYTVFNVEQCDGLPDRLTAPLPACPEPERIAAAEAFIAATGARIEAGGGRAFYAPARDMIGMPARTAFRDAHGWYATLLHELTHWTGHPARCHRQFGRRFADQAYAREELVAELGAAFLCADLGVALTPREDHAAYLASWLDVLRADKRAIFQAASFAARAVDYLHTLQAAASGQAVA</sequence>
<dbReference type="RefSeq" id="WP_062766019.1">
    <property type="nucleotide sequence ID" value="NZ_CP121044.1"/>
</dbReference>
<feature type="domain" description="Polyvalent protein metallopeptidase" evidence="2">
    <location>
        <begin position="149"/>
        <end position="273"/>
    </location>
</feature>
<dbReference type="OrthoDB" id="9792687at2"/>
<organism evidence="3 4">
    <name type="scientific">Tistrella mobilis</name>
    <dbReference type="NCBI Taxonomy" id="171437"/>
    <lineage>
        <taxon>Bacteria</taxon>
        <taxon>Pseudomonadati</taxon>
        <taxon>Pseudomonadota</taxon>
        <taxon>Alphaproteobacteria</taxon>
        <taxon>Geminicoccales</taxon>
        <taxon>Geminicoccaceae</taxon>
        <taxon>Tistrella</taxon>
    </lineage>
</organism>
<dbReference type="InterPro" id="IPR041459">
    <property type="entry name" value="MPTase-PolyVal"/>
</dbReference>
<dbReference type="GeneID" id="97239845"/>
<evidence type="ECO:0000313" key="3">
    <source>
        <dbReference type="EMBL" id="KYO51554.1"/>
    </source>
</evidence>
<accession>A0A162KLG0</accession>
<feature type="domain" description="N-terminal" evidence="1">
    <location>
        <begin position="3"/>
        <end position="122"/>
    </location>
</feature>
<dbReference type="Pfam" id="PF08401">
    <property type="entry name" value="ArdcN"/>
    <property type="match status" value="1"/>
</dbReference>
<dbReference type="InterPro" id="IPR013610">
    <property type="entry name" value="ArdC_N"/>
</dbReference>
<gene>
    <name evidence="3" type="ORF">AUP44_08525</name>
</gene>
<reference evidence="3 4" key="1">
    <citation type="submission" date="2015-12" db="EMBL/GenBank/DDBJ databases">
        <title>Genome sequence of Tistrella mobilis MCCC 1A02139.</title>
        <authorList>
            <person name="Lu L."/>
            <person name="Lai Q."/>
            <person name="Shao Z."/>
            <person name="Qian P."/>
        </authorList>
    </citation>
    <scope>NUCLEOTIDE SEQUENCE [LARGE SCALE GENOMIC DNA]</scope>
    <source>
        <strain evidence="3 4">MCCC 1A02139</strain>
    </source>
</reference>
<dbReference type="AlphaFoldDB" id="A0A162KLG0"/>
<dbReference type="EMBL" id="LPZR01000171">
    <property type="protein sequence ID" value="KYO51554.1"/>
    <property type="molecule type" value="Genomic_DNA"/>
</dbReference>
<protein>
    <submittedName>
        <fullName evidence="3">Antirestriction protein</fullName>
    </submittedName>
</protein>
<evidence type="ECO:0000259" key="1">
    <source>
        <dbReference type="Pfam" id="PF08401"/>
    </source>
</evidence>
<dbReference type="GO" id="GO:0003697">
    <property type="term" value="F:single-stranded DNA binding"/>
    <property type="evidence" value="ECO:0007669"/>
    <property type="project" value="InterPro"/>
</dbReference>